<dbReference type="AlphaFoldDB" id="A0A915D6R2"/>
<evidence type="ECO:0000313" key="7">
    <source>
        <dbReference type="WBParaSite" id="jg16583"/>
    </source>
</evidence>
<dbReference type="PRINTS" id="PR00878">
    <property type="entry name" value="CHOLNESTRASE"/>
</dbReference>
<proteinExistence type="inferred from homology"/>
<accession>A0A915D6R2</accession>
<evidence type="ECO:0000256" key="2">
    <source>
        <dbReference type="ARBA" id="ARBA00022487"/>
    </source>
</evidence>
<dbReference type="InterPro" id="IPR029058">
    <property type="entry name" value="AB_hydrolase_fold"/>
</dbReference>
<reference evidence="7" key="1">
    <citation type="submission" date="2022-11" db="UniProtKB">
        <authorList>
            <consortium name="WormBaseParasite"/>
        </authorList>
    </citation>
    <scope>IDENTIFICATION</scope>
</reference>
<dbReference type="GO" id="GO:0005886">
    <property type="term" value="C:plasma membrane"/>
    <property type="evidence" value="ECO:0007669"/>
    <property type="project" value="TreeGrafter"/>
</dbReference>
<dbReference type="GO" id="GO:0003990">
    <property type="term" value="F:acetylcholinesterase activity"/>
    <property type="evidence" value="ECO:0007669"/>
    <property type="project" value="TreeGrafter"/>
</dbReference>
<evidence type="ECO:0000259" key="5">
    <source>
        <dbReference type="Pfam" id="PF00135"/>
    </source>
</evidence>
<name>A0A915D6R2_9BILA</name>
<keyword evidence="4" id="KW-1015">Disulfide bond</keyword>
<dbReference type="SUPFAM" id="SSF53474">
    <property type="entry name" value="alpha/beta-Hydrolases"/>
    <property type="match status" value="1"/>
</dbReference>
<evidence type="ECO:0000256" key="3">
    <source>
        <dbReference type="ARBA" id="ARBA00022801"/>
    </source>
</evidence>
<dbReference type="InterPro" id="IPR050654">
    <property type="entry name" value="AChE-related_enzymes"/>
</dbReference>
<sequence length="182" mass="20207">MADCGDFSGATMWRAHDVPSVPISGDQDNPPPSPLLDMAQFFQEDCLYLNVHVPDPVDPSAGLPVIFHVYGGSYIFGTAALDLYDCKVLASEQNVIVVSVNYRVNMFGYLYLGRPEVPSNMGVWISSWHCCGYMPILLHSAATPVRLHCWVRTRINSNVSTKLLTPTTNNFCNAFSKFRLTN</sequence>
<dbReference type="InterPro" id="IPR000997">
    <property type="entry name" value="Cholinesterase"/>
</dbReference>
<feature type="domain" description="Carboxylesterase type B" evidence="5">
    <location>
        <begin position="37"/>
        <end position="124"/>
    </location>
</feature>
<dbReference type="InterPro" id="IPR002018">
    <property type="entry name" value="CarbesteraseB"/>
</dbReference>
<dbReference type="PANTHER" id="PTHR43918:SF12">
    <property type="entry name" value="ACETYLCHOLINESTERASE 1"/>
    <property type="match status" value="1"/>
</dbReference>
<dbReference type="GO" id="GO:0019695">
    <property type="term" value="P:choline metabolic process"/>
    <property type="evidence" value="ECO:0007669"/>
    <property type="project" value="TreeGrafter"/>
</dbReference>
<keyword evidence="2" id="KW-0719">Serine esterase</keyword>
<keyword evidence="6" id="KW-1185">Reference proteome</keyword>
<evidence type="ECO:0000256" key="1">
    <source>
        <dbReference type="ARBA" id="ARBA00005964"/>
    </source>
</evidence>
<dbReference type="Pfam" id="PF00135">
    <property type="entry name" value="COesterase"/>
    <property type="match status" value="1"/>
</dbReference>
<dbReference type="Gene3D" id="3.40.50.1820">
    <property type="entry name" value="alpha/beta hydrolase"/>
    <property type="match status" value="1"/>
</dbReference>
<dbReference type="GO" id="GO:0005615">
    <property type="term" value="C:extracellular space"/>
    <property type="evidence" value="ECO:0007669"/>
    <property type="project" value="TreeGrafter"/>
</dbReference>
<dbReference type="Proteomes" id="UP000887574">
    <property type="component" value="Unplaced"/>
</dbReference>
<evidence type="ECO:0000256" key="4">
    <source>
        <dbReference type="ARBA" id="ARBA00023157"/>
    </source>
</evidence>
<organism evidence="6 7">
    <name type="scientific">Ditylenchus dipsaci</name>
    <dbReference type="NCBI Taxonomy" id="166011"/>
    <lineage>
        <taxon>Eukaryota</taxon>
        <taxon>Metazoa</taxon>
        <taxon>Ecdysozoa</taxon>
        <taxon>Nematoda</taxon>
        <taxon>Chromadorea</taxon>
        <taxon>Rhabditida</taxon>
        <taxon>Tylenchina</taxon>
        <taxon>Tylenchomorpha</taxon>
        <taxon>Sphaerularioidea</taxon>
        <taxon>Anguinidae</taxon>
        <taxon>Anguininae</taxon>
        <taxon>Ditylenchus</taxon>
    </lineage>
</organism>
<dbReference type="WBParaSite" id="jg16583">
    <property type="protein sequence ID" value="jg16583"/>
    <property type="gene ID" value="jg16583"/>
</dbReference>
<protein>
    <submittedName>
        <fullName evidence="7">Acetylcholinesterase</fullName>
    </submittedName>
</protein>
<dbReference type="GO" id="GO:0006581">
    <property type="term" value="P:acetylcholine catabolic process"/>
    <property type="evidence" value="ECO:0007669"/>
    <property type="project" value="TreeGrafter"/>
</dbReference>
<comment type="similarity">
    <text evidence="1">Belongs to the type-B carboxylesterase/lipase family.</text>
</comment>
<evidence type="ECO:0000313" key="6">
    <source>
        <dbReference type="Proteomes" id="UP000887574"/>
    </source>
</evidence>
<dbReference type="PANTHER" id="PTHR43918">
    <property type="entry name" value="ACETYLCHOLINESTERASE"/>
    <property type="match status" value="1"/>
</dbReference>
<keyword evidence="3" id="KW-0378">Hydrolase</keyword>